<name>A0A6A4H087_9AGAR</name>
<dbReference type="AlphaFoldDB" id="A0A6A4H087"/>
<reference evidence="1" key="1">
    <citation type="journal article" date="2019" name="Environ. Microbiol.">
        <title>Fungal ecological strategies reflected in gene transcription - a case study of two litter decomposers.</title>
        <authorList>
            <person name="Barbi F."/>
            <person name="Kohler A."/>
            <person name="Barry K."/>
            <person name="Baskaran P."/>
            <person name="Daum C."/>
            <person name="Fauchery L."/>
            <person name="Ihrmark K."/>
            <person name="Kuo A."/>
            <person name="LaButti K."/>
            <person name="Lipzen A."/>
            <person name="Morin E."/>
            <person name="Grigoriev I.V."/>
            <person name="Henrissat B."/>
            <person name="Lindahl B."/>
            <person name="Martin F."/>
        </authorList>
    </citation>
    <scope>NUCLEOTIDE SEQUENCE</scope>
    <source>
        <strain evidence="1">JB14</strain>
    </source>
</reference>
<dbReference type="Proteomes" id="UP000799118">
    <property type="component" value="Unassembled WGS sequence"/>
</dbReference>
<dbReference type="EMBL" id="ML769618">
    <property type="protein sequence ID" value="KAE9391622.1"/>
    <property type="molecule type" value="Genomic_DNA"/>
</dbReference>
<gene>
    <name evidence="1" type="ORF">BT96DRAFT_1024008</name>
</gene>
<protein>
    <submittedName>
        <fullName evidence="1">Uncharacterized protein</fullName>
    </submittedName>
</protein>
<proteinExistence type="predicted"/>
<accession>A0A6A4H087</accession>
<evidence type="ECO:0000313" key="2">
    <source>
        <dbReference type="Proteomes" id="UP000799118"/>
    </source>
</evidence>
<dbReference type="OrthoDB" id="3018316at2759"/>
<sequence>MHYPSRVESFNFQDESIYTAFTRRSSDSVSSRQGVISELLRRIRADEASAKQLLQAFDVELEKTVLSAHQTPFRSLTNSSHANSTQIPTEVTDALLPPSQSENPFLSTPLRSKYFPKLSPSILRQLLRSPSPHVYTPDSSFEVGNDVVDFSTSASLPSIPSLEFSADRGIDSSCEKPQASGLAYPLTPPSSARIPGVESHETPARMLHSPFELDPVTDSPGLYIEGIDDSVPDIRACLSSMTPFARTNNFRHSVRQTPSSTIPATRTFTLISSATRHSQCVADEIRAAGETPDERRVFFIPYKTARGTENHRSRKPGRIMDREFVELLEARAMEEEKDASELYMIAKRLEKLALQRRHLAAWMIKESKS</sequence>
<organism evidence="1 2">
    <name type="scientific">Gymnopus androsaceus JB14</name>
    <dbReference type="NCBI Taxonomy" id="1447944"/>
    <lineage>
        <taxon>Eukaryota</taxon>
        <taxon>Fungi</taxon>
        <taxon>Dikarya</taxon>
        <taxon>Basidiomycota</taxon>
        <taxon>Agaricomycotina</taxon>
        <taxon>Agaricomycetes</taxon>
        <taxon>Agaricomycetidae</taxon>
        <taxon>Agaricales</taxon>
        <taxon>Marasmiineae</taxon>
        <taxon>Omphalotaceae</taxon>
        <taxon>Gymnopus</taxon>
    </lineage>
</organism>
<evidence type="ECO:0000313" key="1">
    <source>
        <dbReference type="EMBL" id="KAE9391622.1"/>
    </source>
</evidence>
<keyword evidence="2" id="KW-1185">Reference proteome</keyword>